<protein>
    <submittedName>
        <fullName evidence="1">Uncharacterized protein</fullName>
    </submittedName>
</protein>
<proteinExistence type="predicted"/>
<accession>A0A438E4D9</accession>
<sequence length="297" mass="34184">MSSANDHACQMFLRHDWTVLAIWESGLPMSLGRVGERKPLISSADGTCLGLVFFSQFLHLGYRYSGCRSFSTVLTIILKFAFGGLPLAREHSLLTLLPIDLLSKQEFRACFHILDKISIHLVDDEVLSFKKLPYNSTYFSKKQFVARLRLLHPSFFKQFLHVTQIPPVFLHPNVVQVLMGCNIMDMLFQLDISLLEALFIYTVKMSQKKRFSLSTHIPSLQLVTRLPNSNKDGTKRHVFVSGPWRGLFEGLNEVFTPQHSLEIPSKDRQGRLVEWLDKVSFTWLNKIFEIDASEWNH</sequence>
<gene>
    <name evidence="1" type="ORF">CK203_116738</name>
</gene>
<comment type="caution">
    <text evidence="1">The sequence shown here is derived from an EMBL/GenBank/DDBJ whole genome shotgun (WGS) entry which is preliminary data.</text>
</comment>
<organism evidence="1 2">
    <name type="scientific">Vitis vinifera</name>
    <name type="common">Grape</name>
    <dbReference type="NCBI Taxonomy" id="29760"/>
    <lineage>
        <taxon>Eukaryota</taxon>
        <taxon>Viridiplantae</taxon>
        <taxon>Streptophyta</taxon>
        <taxon>Embryophyta</taxon>
        <taxon>Tracheophyta</taxon>
        <taxon>Spermatophyta</taxon>
        <taxon>Magnoliopsida</taxon>
        <taxon>eudicotyledons</taxon>
        <taxon>Gunneridae</taxon>
        <taxon>Pentapetalae</taxon>
        <taxon>rosids</taxon>
        <taxon>Vitales</taxon>
        <taxon>Vitaceae</taxon>
        <taxon>Viteae</taxon>
        <taxon>Vitis</taxon>
    </lineage>
</organism>
<evidence type="ECO:0000313" key="1">
    <source>
        <dbReference type="EMBL" id="RVW42625.1"/>
    </source>
</evidence>
<name>A0A438E4D9_VITVI</name>
<dbReference type="EMBL" id="QGNW01001399">
    <property type="protein sequence ID" value="RVW42625.1"/>
    <property type="molecule type" value="Genomic_DNA"/>
</dbReference>
<reference evidence="1 2" key="1">
    <citation type="journal article" date="2018" name="PLoS Genet.">
        <title>Population sequencing reveals clonal diversity and ancestral inbreeding in the grapevine cultivar Chardonnay.</title>
        <authorList>
            <person name="Roach M.J."/>
            <person name="Johnson D.L."/>
            <person name="Bohlmann J."/>
            <person name="van Vuuren H.J."/>
            <person name="Jones S.J."/>
            <person name="Pretorius I.S."/>
            <person name="Schmidt S.A."/>
            <person name="Borneman A.R."/>
        </authorList>
    </citation>
    <scope>NUCLEOTIDE SEQUENCE [LARGE SCALE GENOMIC DNA]</scope>
    <source>
        <strain evidence="2">cv. Chardonnay</strain>
        <tissue evidence="1">Leaf</tissue>
    </source>
</reference>
<evidence type="ECO:0000313" key="2">
    <source>
        <dbReference type="Proteomes" id="UP000288805"/>
    </source>
</evidence>
<dbReference type="Proteomes" id="UP000288805">
    <property type="component" value="Unassembled WGS sequence"/>
</dbReference>
<dbReference type="AlphaFoldDB" id="A0A438E4D9"/>